<dbReference type="EMBL" id="CAMXCT030005124">
    <property type="protein sequence ID" value="CAL4798822.1"/>
    <property type="molecule type" value="Genomic_DNA"/>
</dbReference>
<dbReference type="EMBL" id="CAMXCT010005124">
    <property type="protein sequence ID" value="CAI4011510.1"/>
    <property type="molecule type" value="Genomic_DNA"/>
</dbReference>
<dbReference type="Proteomes" id="UP001152797">
    <property type="component" value="Unassembled WGS sequence"/>
</dbReference>
<proteinExistence type="predicted"/>
<protein>
    <submittedName>
        <fullName evidence="1">Uncharacterized protein</fullName>
    </submittedName>
</protein>
<sequence>MTHPQTRRQLLQISRGLRNFALPLSELPTVPMLLQRLDLRDHELFEEFCAFSARKWKELPATEMAKLFRNTEDYHLLHATKGTALCRLVASLTETIQRRELQHVPNARAVASLCHGALAPKRRAALLPLLAQLRAALQLSLEASALNGGDAVELLAAAAEWRGVGVMG</sequence>
<dbReference type="AlphaFoldDB" id="A0A9P1DJP0"/>
<organism evidence="1">
    <name type="scientific">Cladocopium goreaui</name>
    <dbReference type="NCBI Taxonomy" id="2562237"/>
    <lineage>
        <taxon>Eukaryota</taxon>
        <taxon>Sar</taxon>
        <taxon>Alveolata</taxon>
        <taxon>Dinophyceae</taxon>
        <taxon>Suessiales</taxon>
        <taxon>Symbiodiniaceae</taxon>
        <taxon>Cladocopium</taxon>
    </lineage>
</organism>
<keyword evidence="3" id="KW-1185">Reference proteome</keyword>
<comment type="caution">
    <text evidence="1">The sequence shown here is derived from an EMBL/GenBank/DDBJ whole genome shotgun (WGS) entry which is preliminary data.</text>
</comment>
<evidence type="ECO:0000313" key="1">
    <source>
        <dbReference type="EMBL" id="CAI4011510.1"/>
    </source>
</evidence>
<gene>
    <name evidence="1" type="ORF">C1SCF055_LOCUS36667</name>
</gene>
<evidence type="ECO:0000313" key="3">
    <source>
        <dbReference type="Proteomes" id="UP001152797"/>
    </source>
</evidence>
<reference evidence="1" key="1">
    <citation type="submission" date="2022-10" db="EMBL/GenBank/DDBJ databases">
        <authorList>
            <person name="Chen Y."/>
            <person name="Dougan E. K."/>
            <person name="Chan C."/>
            <person name="Rhodes N."/>
            <person name="Thang M."/>
        </authorList>
    </citation>
    <scope>NUCLEOTIDE SEQUENCE</scope>
</reference>
<reference evidence="2" key="2">
    <citation type="submission" date="2024-04" db="EMBL/GenBank/DDBJ databases">
        <authorList>
            <person name="Chen Y."/>
            <person name="Shah S."/>
            <person name="Dougan E. K."/>
            <person name="Thang M."/>
            <person name="Chan C."/>
        </authorList>
    </citation>
    <scope>NUCLEOTIDE SEQUENCE [LARGE SCALE GENOMIC DNA]</scope>
</reference>
<dbReference type="EMBL" id="CAMXCT020005124">
    <property type="protein sequence ID" value="CAL1164885.1"/>
    <property type="molecule type" value="Genomic_DNA"/>
</dbReference>
<evidence type="ECO:0000313" key="2">
    <source>
        <dbReference type="EMBL" id="CAL1164885.1"/>
    </source>
</evidence>
<accession>A0A9P1DJP0</accession>
<name>A0A9P1DJP0_9DINO</name>
<dbReference type="OrthoDB" id="481432at2759"/>